<dbReference type="InterPro" id="IPR036866">
    <property type="entry name" value="RibonucZ/Hydroxyglut_hydro"/>
</dbReference>
<sequence>MKSSRTKLILLGTGNPNPDPKHSGPSLMILVDEQPYLIDFGAGLVRQAAALTPRYGGTLDELKIKNLTVAFLTHMHSDHTIGYPDLILTPWVMGRDRPLEVYGPDGIIEMTENILKAYRDDIKYRLYGLEPANNQGWRVNAHEISEGLVYEDEKIKAEAFLVKHGSWPNAYGYRFTTPDKVIVVSGDTAPCEKIIEYSRGADILIHEVYFKKAFDQKDEFWKKYHAINHTSTIELAELANKANPGLIVLYHTLFWGGSEQEILDEIA</sequence>
<evidence type="ECO:0000313" key="5">
    <source>
        <dbReference type="Proteomes" id="UP000614469"/>
    </source>
</evidence>
<dbReference type="SUPFAM" id="SSF56281">
    <property type="entry name" value="Metallo-hydrolase/oxidoreductase"/>
    <property type="match status" value="1"/>
</dbReference>
<proteinExistence type="predicted"/>
<organism evidence="4 5">
    <name type="scientific">Candidatus Desulfolinea nitratireducens</name>
    <dbReference type="NCBI Taxonomy" id="2841698"/>
    <lineage>
        <taxon>Bacteria</taxon>
        <taxon>Bacillati</taxon>
        <taxon>Chloroflexota</taxon>
        <taxon>Anaerolineae</taxon>
        <taxon>Anaerolineales</taxon>
        <taxon>Anaerolineales incertae sedis</taxon>
        <taxon>Candidatus Desulfolinea</taxon>
    </lineage>
</organism>
<dbReference type="PANTHER" id="PTHR46018">
    <property type="entry name" value="ZINC PHOSPHODIESTERASE ELAC PROTEIN 1"/>
    <property type="match status" value="1"/>
</dbReference>
<keyword evidence="1" id="KW-0540">Nuclease</keyword>
<dbReference type="GO" id="GO:0042781">
    <property type="term" value="F:3'-tRNA processing endoribonuclease activity"/>
    <property type="evidence" value="ECO:0007669"/>
    <property type="project" value="TreeGrafter"/>
</dbReference>
<protein>
    <submittedName>
        <fullName evidence="4">MBL fold metallo-hydrolase</fullName>
    </submittedName>
</protein>
<dbReference type="InterPro" id="IPR044094">
    <property type="entry name" value="AtsA-like_MBL-fold"/>
</dbReference>
<name>A0A8J6NMY5_9CHLR</name>
<dbReference type="Pfam" id="PF12706">
    <property type="entry name" value="Lactamase_B_2"/>
    <property type="match status" value="1"/>
</dbReference>
<keyword evidence="2" id="KW-0378">Hydrolase</keyword>
<dbReference type="PANTHER" id="PTHR46018:SF2">
    <property type="entry name" value="ZINC PHOSPHODIESTERASE ELAC PROTEIN 1"/>
    <property type="match status" value="1"/>
</dbReference>
<dbReference type="Proteomes" id="UP000614469">
    <property type="component" value="Unassembled WGS sequence"/>
</dbReference>
<dbReference type="EMBL" id="JACNJN010000207">
    <property type="protein sequence ID" value="MBC8336887.1"/>
    <property type="molecule type" value="Genomic_DNA"/>
</dbReference>
<feature type="non-terminal residue" evidence="4">
    <location>
        <position position="267"/>
    </location>
</feature>
<accession>A0A8J6NMY5</accession>
<reference evidence="4 5" key="1">
    <citation type="submission" date="2020-08" db="EMBL/GenBank/DDBJ databases">
        <title>Bridging the membrane lipid divide: bacteria of the FCB group superphylum have the potential to synthesize archaeal ether lipids.</title>
        <authorList>
            <person name="Villanueva L."/>
            <person name="Von Meijenfeldt F.A.B."/>
            <person name="Westbye A.B."/>
            <person name="Yadav S."/>
            <person name="Hopmans E.C."/>
            <person name="Dutilh B.E."/>
            <person name="Sinninghe Damste J.S."/>
        </authorList>
    </citation>
    <scope>NUCLEOTIDE SEQUENCE [LARGE SCALE GENOMIC DNA]</scope>
    <source>
        <strain evidence="4">NIOZ-UU36</strain>
    </source>
</reference>
<evidence type="ECO:0000259" key="3">
    <source>
        <dbReference type="Pfam" id="PF12706"/>
    </source>
</evidence>
<dbReference type="AlphaFoldDB" id="A0A8J6NMY5"/>
<gene>
    <name evidence="4" type="ORF">H8E29_16645</name>
</gene>
<dbReference type="InterPro" id="IPR001279">
    <property type="entry name" value="Metallo-B-lactamas"/>
</dbReference>
<dbReference type="Gene3D" id="3.60.15.10">
    <property type="entry name" value="Ribonuclease Z/Hydroxyacylglutathione hydrolase-like"/>
    <property type="match status" value="1"/>
</dbReference>
<evidence type="ECO:0000256" key="1">
    <source>
        <dbReference type="ARBA" id="ARBA00022759"/>
    </source>
</evidence>
<feature type="domain" description="Metallo-beta-lactamase" evidence="3">
    <location>
        <begin position="37"/>
        <end position="251"/>
    </location>
</feature>
<evidence type="ECO:0000313" key="4">
    <source>
        <dbReference type="EMBL" id="MBC8336887.1"/>
    </source>
</evidence>
<dbReference type="CDD" id="cd07719">
    <property type="entry name" value="arylsulfatase_AtsA-like_MBL-fold"/>
    <property type="match status" value="1"/>
</dbReference>
<comment type="caution">
    <text evidence="4">The sequence shown here is derived from an EMBL/GenBank/DDBJ whole genome shotgun (WGS) entry which is preliminary data.</text>
</comment>
<evidence type="ECO:0000256" key="2">
    <source>
        <dbReference type="ARBA" id="ARBA00022801"/>
    </source>
</evidence>
<keyword evidence="1" id="KW-0255">Endonuclease</keyword>